<name>A5BW86_VITVI</name>
<dbReference type="EMBL" id="AM473426">
    <property type="protein sequence ID" value="CAN79379.1"/>
    <property type="molecule type" value="Genomic_DNA"/>
</dbReference>
<organism evidence="1">
    <name type="scientific">Vitis vinifera</name>
    <name type="common">Grape</name>
    <dbReference type="NCBI Taxonomy" id="29760"/>
    <lineage>
        <taxon>Eukaryota</taxon>
        <taxon>Viridiplantae</taxon>
        <taxon>Streptophyta</taxon>
        <taxon>Embryophyta</taxon>
        <taxon>Tracheophyta</taxon>
        <taxon>Spermatophyta</taxon>
        <taxon>Magnoliopsida</taxon>
        <taxon>eudicotyledons</taxon>
        <taxon>Gunneridae</taxon>
        <taxon>Pentapetalae</taxon>
        <taxon>rosids</taxon>
        <taxon>Vitales</taxon>
        <taxon>Vitaceae</taxon>
        <taxon>Viteae</taxon>
        <taxon>Vitis</taxon>
    </lineage>
</organism>
<proteinExistence type="predicted"/>
<accession>A5BW86</accession>
<evidence type="ECO:0000313" key="1">
    <source>
        <dbReference type="EMBL" id="CAN79379.1"/>
    </source>
</evidence>
<gene>
    <name evidence="1" type="ORF">VITISV_024565</name>
</gene>
<dbReference type="AlphaFoldDB" id="A5BW86"/>
<sequence>MARRYFMFVMMTFGGSMVIATLLAAMMGRGPWLVDVIACKTRFTLIDDPDDYVRVAHANCPDALWSGCIMKVVRMSVFCQRRLLFLG</sequence>
<protein>
    <submittedName>
        <fullName evidence="1">Uncharacterized protein</fullName>
    </submittedName>
</protein>
<reference evidence="1" key="1">
    <citation type="journal article" date="2007" name="PLoS ONE">
        <title>The first genome sequence of an elite grapevine cultivar (Pinot noir Vitis vinifera L.): coping with a highly heterozygous genome.</title>
        <authorList>
            <person name="Velasco R."/>
            <person name="Zharkikh A."/>
            <person name="Troggio M."/>
            <person name="Cartwright D.A."/>
            <person name="Cestaro A."/>
            <person name="Pruss D."/>
            <person name="Pindo M."/>
            <person name="FitzGerald L.M."/>
            <person name="Vezzulli S."/>
            <person name="Reid J."/>
            <person name="Malacarne G."/>
            <person name="Iliev D."/>
            <person name="Coppola G."/>
            <person name="Wardell B."/>
            <person name="Micheletti D."/>
            <person name="Macalma T."/>
            <person name="Facci M."/>
            <person name="Mitchell J.T."/>
            <person name="Perazzolli M."/>
            <person name="Eldredge G."/>
            <person name="Gatto P."/>
            <person name="Oyzerski R."/>
            <person name="Moretto M."/>
            <person name="Gutin N."/>
            <person name="Stefanini M."/>
            <person name="Chen Y."/>
            <person name="Segala C."/>
            <person name="Davenport C."/>
            <person name="Dematte L."/>
            <person name="Mraz A."/>
            <person name="Battilana J."/>
            <person name="Stormo K."/>
            <person name="Costa F."/>
            <person name="Tao Q."/>
            <person name="Si-Ammour A."/>
            <person name="Harkins T."/>
            <person name="Lackey A."/>
            <person name="Perbost C."/>
            <person name="Taillon B."/>
            <person name="Stella A."/>
            <person name="Solovyev V."/>
            <person name="Fawcett J.A."/>
            <person name="Sterck L."/>
            <person name="Vandepoele K."/>
            <person name="Grando S.M."/>
            <person name="Toppo S."/>
            <person name="Moser C."/>
            <person name="Lanchbury J."/>
            <person name="Bogden R."/>
            <person name="Skolnick M."/>
            <person name="Sgaramella V."/>
            <person name="Bhatnagar S.K."/>
            <person name="Fontana P."/>
            <person name="Gutin A."/>
            <person name="Van de Peer Y."/>
            <person name="Salamini F."/>
            <person name="Viola R."/>
        </authorList>
    </citation>
    <scope>NUCLEOTIDE SEQUENCE</scope>
</reference>